<comment type="cofactor">
    <cofactor evidence="1">
        <name>FMN</name>
        <dbReference type="ChEBI" id="CHEBI:58210"/>
    </cofactor>
</comment>
<evidence type="ECO:0000256" key="3">
    <source>
        <dbReference type="ARBA" id="ARBA00022643"/>
    </source>
</evidence>
<gene>
    <name evidence="5" type="primary">OYE2</name>
    <name evidence="5" type="ORF">AWJ20_4314</name>
</gene>
<accession>A0A167CCA8</accession>
<keyword evidence="6" id="KW-1185">Reference proteome</keyword>
<dbReference type="RefSeq" id="XP_018733976.1">
    <property type="nucleotide sequence ID" value="XM_018881381.1"/>
</dbReference>
<feature type="domain" description="NADH:flavin oxidoreductase/NADH oxidase N-terminal" evidence="4">
    <location>
        <begin position="30"/>
        <end position="199"/>
    </location>
</feature>
<dbReference type="Pfam" id="PF00724">
    <property type="entry name" value="Oxidored_FMN"/>
    <property type="match status" value="1"/>
</dbReference>
<reference evidence="5 6" key="1">
    <citation type="submission" date="2016-02" db="EMBL/GenBank/DDBJ databases">
        <title>Complete genome sequence and transcriptome regulation of the pentose utilising yeast Sugiyamaella lignohabitans.</title>
        <authorList>
            <person name="Bellasio M."/>
            <person name="Peymann A."/>
            <person name="Valli M."/>
            <person name="Sipitzky M."/>
            <person name="Graf A."/>
            <person name="Sauer M."/>
            <person name="Marx H."/>
            <person name="Mattanovich D."/>
        </authorList>
    </citation>
    <scope>NUCLEOTIDE SEQUENCE [LARGE SCALE GENOMIC DNA]</scope>
    <source>
        <strain evidence="5 6">CBS 10342</strain>
    </source>
</reference>
<keyword evidence="3" id="KW-0288">FMN</keyword>
<sequence length="199" mass="22155">MSRFETYPITYRARRIESRFLVMAGSVSPLFQPIKVGRATLQHRVAMAPLTRRRSPNHVPTDLVAEYYEQRASRPGTLIITEAAFIAKKAGGLSGAPGIWSQEQITAWKKVFDRIRAKQSFAFVQLWALGNRAYIPDLEEDGIKNYYVSASDVKARDDTPNPRPLTKSEIKEYIELYAQAAKNAIAAGASGVELHSANG</sequence>
<proteinExistence type="inferred from homology"/>
<dbReference type="KEGG" id="slb:AWJ20_4314"/>
<dbReference type="OrthoDB" id="276546at2759"/>
<dbReference type="EMBL" id="CP014500">
    <property type="protein sequence ID" value="ANB11499.1"/>
    <property type="molecule type" value="Genomic_DNA"/>
</dbReference>
<evidence type="ECO:0000256" key="1">
    <source>
        <dbReference type="ARBA" id="ARBA00001917"/>
    </source>
</evidence>
<evidence type="ECO:0000313" key="6">
    <source>
        <dbReference type="Proteomes" id="UP000189580"/>
    </source>
</evidence>
<dbReference type="PANTHER" id="PTHR22893:SF91">
    <property type="entry name" value="NADPH DEHYDROGENASE 2-RELATED"/>
    <property type="match status" value="1"/>
</dbReference>
<dbReference type="InterPro" id="IPR045247">
    <property type="entry name" value="Oye-like"/>
</dbReference>
<dbReference type="PANTHER" id="PTHR22893">
    <property type="entry name" value="NADH OXIDOREDUCTASE-RELATED"/>
    <property type="match status" value="1"/>
</dbReference>
<dbReference type="InterPro" id="IPR013785">
    <property type="entry name" value="Aldolase_TIM"/>
</dbReference>
<keyword evidence="3" id="KW-0285">Flavoprotein</keyword>
<dbReference type="InterPro" id="IPR001155">
    <property type="entry name" value="OxRdtase_FMN_N"/>
</dbReference>
<dbReference type="Gene3D" id="3.20.20.70">
    <property type="entry name" value="Aldolase class I"/>
    <property type="match status" value="1"/>
</dbReference>
<comment type="similarity">
    <text evidence="2">Belongs to the NADH:flavin oxidoreductase/NADH oxidase family.</text>
</comment>
<dbReference type="GO" id="GO:0003959">
    <property type="term" value="F:NADPH dehydrogenase activity"/>
    <property type="evidence" value="ECO:0007669"/>
    <property type="project" value="TreeGrafter"/>
</dbReference>
<protein>
    <submittedName>
        <fullName evidence="5">Oye2p</fullName>
    </submittedName>
</protein>
<dbReference type="AlphaFoldDB" id="A0A167CCA8"/>
<evidence type="ECO:0000313" key="5">
    <source>
        <dbReference type="EMBL" id="ANB11499.1"/>
    </source>
</evidence>
<name>A0A167CCA8_9ASCO</name>
<dbReference type="Proteomes" id="UP000189580">
    <property type="component" value="Chromosome c"/>
</dbReference>
<dbReference type="GO" id="GO:0010181">
    <property type="term" value="F:FMN binding"/>
    <property type="evidence" value="ECO:0007669"/>
    <property type="project" value="InterPro"/>
</dbReference>
<organism evidence="5 6">
    <name type="scientific">Sugiyamaella lignohabitans</name>
    <dbReference type="NCBI Taxonomy" id="796027"/>
    <lineage>
        <taxon>Eukaryota</taxon>
        <taxon>Fungi</taxon>
        <taxon>Dikarya</taxon>
        <taxon>Ascomycota</taxon>
        <taxon>Saccharomycotina</taxon>
        <taxon>Dipodascomycetes</taxon>
        <taxon>Dipodascales</taxon>
        <taxon>Trichomonascaceae</taxon>
        <taxon>Sugiyamaella</taxon>
    </lineage>
</organism>
<dbReference type="SUPFAM" id="SSF51395">
    <property type="entry name" value="FMN-linked oxidoreductases"/>
    <property type="match status" value="1"/>
</dbReference>
<evidence type="ECO:0000256" key="2">
    <source>
        <dbReference type="ARBA" id="ARBA00005979"/>
    </source>
</evidence>
<evidence type="ECO:0000259" key="4">
    <source>
        <dbReference type="Pfam" id="PF00724"/>
    </source>
</evidence>
<dbReference type="GeneID" id="30036433"/>